<evidence type="ECO:0000313" key="4">
    <source>
        <dbReference type="Proteomes" id="UP001626550"/>
    </source>
</evidence>
<reference evidence="3 4" key="1">
    <citation type="submission" date="2024-11" db="EMBL/GenBank/DDBJ databases">
        <title>Adaptive evolution of stress response genes in parasites aligns with host niche diversity.</title>
        <authorList>
            <person name="Hahn C."/>
            <person name="Resl P."/>
        </authorList>
    </citation>
    <scope>NUCLEOTIDE SEQUENCE [LARGE SCALE GENOMIC DNA]</scope>
    <source>
        <strain evidence="3">EGGRZ-B1_66</strain>
        <tissue evidence="3">Body</tissue>
    </source>
</reference>
<keyword evidence="1" id="KW-0175">Coiled coil</keyword>
<gene>
    <name evidence="3" type="ORF">Ciccas_012249</name>
</gene>
<feature type="region of interest" description="Disordered" evidence="2">
    <location>
        <begin position="105"/>
        <end position="155"/>
    </location>
</feature>
<name>A0ABD2PS05_9PLAT</name>
<feature type="region of interest" description="Disordered" evidence="2">
    <location>
        <begin position="1"/>
        <end position="23"/>
    </location>
</feature>
<evidence type="ECO:0000256" key="1">
    <source>
        <dbReference type="SAM" id="Coils"/>
    </source>
</evidence>
<feature type="compositionally biased region" description="Acidic residues" evidence="2">
    <location>
        <begin position="119"/>
        <end position="131"/>
    </location>
</feature>
<feature type="compositionally biased region" description="Basic residues" evidence="2">
    <location>
        <begin position="1"/>
        <end position="10"/>
    </location>
</feature>
<dbReference type="Proteomes" id="UP001626550">
    <property type="component" value="Unassembled WGS sequence"/>
</dbReference>
<feature type="coiled-coil region" evidence="1">
    <location>
        <begin position="155"/>
        <end position="217"/>
    </location>
</feature>
<protein>
    <submittedName>
        <fullName evidence="3">Uncharacterized protein</fullName>
    </submittedName>
</protein>
<dbReference type="AlphaFoldDB" id="A0ABD2PS05"/>
<comment type="caution">
    <text evidence="3">The sequence shown here is derived from an EMBL/GenBank/DDBJ whole genome shotgun (WGS) entry which is preliminary data.</text>
</comment>
<evidence type="ECO:0000256" key="2">
    <source>
        <dbReference type="SAM" id="MobiDB-lite"/>
    </source>
</evidence>
<sequence>MPSKKKRKAKDSKEITATGASEKISSLEFELEPELLEESRSKTYEPSSNKCVLRSILKNQSSVDHVDLNSSGVQHVHTVIAKDEVEILHQKSTNHVDYNFKTDPGFDTSEESPWSSEFMDQESTDSVENEELQAKKHAHNRRAECHSQTDSSDAQMKLQSQVDELNVEKEKISKDFKFCSDKLNCVKGQYSLLEDRYTRLKTREEDVSRTCQALQQELNLLVPKLKNAEKDKDSIYTQFKVG</sequence>
<evidence type="ECO:0000313" key="3">
    <source>
        <dbReference type="EMBL" id="KAL3309206.1"/>
    </source>
</evidence>
<proteinExistence type="predicted"/>
<keyword evidence="4" id="KW-1185">Reference proteome</keyword>
<accession>A0ABD2PS05</accession>
<dbReference type="EMBL" id="JBJKFK010004182">
    <property type="protein sequence ID" value="KAL3309206.1"/>
    <property type="molecule type" value="Genomic_DNA"/>
</dbReference>
<organism evidence="3 4">
    <name type="scientific">Cichlidogyrus casuarinus</name>
    <dbReference type="NCBI Taxonomy" id="1844966"/>
    <lineage>
        <taxon>Eukaryota</taxon>
        <taxon>Metazoa</taxon>
        <taxon>Spiralia</taxon>
        <taxon>Lophotrochozoa</taxon>
        <taxon>Platyhelminthes</taxon>
        <taxon>Monogenea</taxon>
        <taxon>Monopisthocotylea</taxon>
        <taxon>Dactylogyridea</taxon>
        <taxon>Ancyrocephalidae</taxon>
        <taxon>Cichlidogyrus</taxon>
    </lineage>
</organism>